<feature type="transmembrane region" description="Helical" evidence="1">
    <location>
        <begin position="93"/>
        <end position="112"/>
    </location>
</feature>
<dbReference type="KEGG" id="ppac:PAP_02445"/>
<keyword evidence="4" id="KW-1185">Reference proteome</keyword>
<dbReference type="RefSeq" id="WP_048164529.1">
    <property type="nucleotide sequence ID" value="NZ_CP006019.1"/>
</dbReference>
<dbReference type="EMBL" id="CP006019">
    <property type="protein sequence ID" value="AIF68919.1"/>
    <property type="molecule type" value="Genomic_DNA"/>
</dbReference>
<feature type="transmembrane region" description="Helical" evidence="1">
    <location>
        <begin position="153"/>
        <end position="175"/>
    </location>
</feature>
<sequence>MWNLVYGNFEHLLSIPFSLVIGGVLITYYLKYRIKALFYWGIAWFFSAFENIFEILGIGDAVILGYTAFAMLIYYGMVTYITKHDLQENIPPIYVPLALIAFPVYTISLRVLGIPVDWHFVEMITIGLAGFYVMGSGVIFIDLKNNLGKNALFLGLSLIAYGLFYMVMRPIALIAEPINNMIEILEVTAPVLSAYFMLKLAISREFLFFKGKVRVKVQLKPGTRFVSSEEYNEIKEELKDFPVLAFVRNLNVPEAWRKYFITNTQGKDTISPTNLPYMLELANKYLREGREKGIRGVVVIDCLEYLVVYNNFETIVRFLSTLRDFALINDGVVVIALDEKSWKKKEMAILKRILG</sequence>
<dbReference type="GeneID" id="24841618"/>
<evidence type="ECO:0000313" key="4">
    <source>
        <dbReference type="Proteomes" id="UP000027981"/>
    </source>
</evidence>
<keyword evidence="1" id="KW-0472">Membrane</keyword>
<feature type="transmembrane region" description="Helical" evidence="1">
    <location>
        <begin position="118"/>
        <end position="141"/>
    </location>
</feature>
<dbReference type="OrthoDB" id="86165at2157"/>
<evidence type="ECO:0000259" key="2">
    <source>
        <dbReference type="Pfam" id="PF05763"/>
    </source>
</evidence>
<gene>
    <name evidence="3" type="ORF">PAP_02445</name>
</gene>
<feature type="transmembrane region" description="Helical" evidence="1">
    <location>
        <begin position="63"/>
        <end position="81"/>
    </location>
</feature>
<dbReference type="eggNOG" id="arCOG03805">
    <property type="taxonomic scope" value="Archaea"/>
</dbReference>
<feature type="domain" description="DUF835" evidence="2">
    <location>
        <begin position="228"/>
        <end position="354"/>
    </location>
</feature>
<organism evidence="3 4">
    <name type="scientific">Palaeococcus pacificus DY20341</name>
    <dbReference type="NCBI Taxonomy" id="1343739"/>
    <lineage>
        <taxon>Archaea</taxon>
        <taxon>Methanobacteriati</taxon>
        <taxon>Methanobacteriota</taxon>
        <taxon>Thermococci</taxon>
        <taxon>Thermococcales</taxon>
        <taxon>Thermococcaceae</taxon>
        <taxon>Palaeococcus</taxon>
    </lineage>
</organism>
<dbReference type="AlphaFoldDB" id="A0A075LRG4"/>
<accession>A0A075LRG4</accession>
<protein>
    <recommendedName>
        <fullName evidence="2">DUF835 domain-containing protein</fullName>
    </recommendedName>
</protein>
<feature type="transmembrane region" description="Helical" evidence="1">
    <location>
        <begin position="12"/>
        <end position="30"/>
    </location>
</feature>
<dbReference type="InterPro" id="IPR008553">
    <property type="entry name" value="DUF835"/>
</dbReference>
<dbReference type="Proteomes" id="UP000027981">
    <property type="component" value="Chromosome"/>
</dbReference>
<dbReference type="Pfam" id="PF05763">
    <property type="entry name" value="DUF835"/>
    <property type="match status" value="1"/>
</dbReference>
<name>A0A075LRG4_9EURY</name>
<evidence type="ECO:0000313" key="3">
    <source>
        <dbReference type="EMBL" id="AIF68919.1"/>
    </source>
</evidence>
<keyword evidence="1" id="KW-0812">Transmembrane</keyword>
<reference evidence="3 4" key="2">
    <citation type="journal article" date="2015" name="Genome Announc.">
        <title>Complete Genome Sequence of Hyperthermophilic Piezophilic Archaeon Palaeococcus pacificus DY20341T, Isolated from Deep-Sea Hydrothermal Sediments.</title>
        <authorList>
            <person name="Zeng X."/>
            <person name="Jebbar M."/>
            <person name="Shao Z."/>
        </authorList>
    </citation>
    <scope>NUCLEOTIDE SEQUENCE [LARGE SCALE GENOMIC DNA]</scope>
    <source>
        <strain evidence="3 4">DY20341</strain>
    </source>
</reference>
<dbReference type="PANTHER" id="PTHR33531:SF7">
    <property type="entry name" value="HYPOTHETICAL MEMBRANE PROTEIN, CONSERVED"/>
    <property type="match status" value="1"/>
</dbReference>
<proteinExistence type="predicted"/>
<evidence type="ECO:0000256" key="1">
    <source>
        <dbReference type="SAM" id="Phobius"/>
    </source>
</evidence>
<dbReference type="HOGENOM" id="CLU_063611_0_0_2"/>
<feature type="transmembrane region" description="Helical" evidence="1">
    <location>
        <begin position="37"/>
        <end position="57"/>
    </location>
</feature>
<dbReference type="PANTHER" id="PTHR33531">
    <property type="entry name" value="RUBRERYTHRIN SUBFAMILY"/>
    <property type="match status" value="1"/>
</dbReference>
<reference evidence="4" key="1">
    <citation type="submission" date="2013-06" db="EMBL/GenBank/DDBJ databases">
        <title>Complete Genome Sequence of Hyperthermophilic Palaeococcus pacificus DY20341T, Isolated from a Deep-Sea Hydrothermal Sediments.</title>
        <authorList>
            <person name="Zeng X."/>
            <person name="Shao Z."/>
        </authorList>
    </citation>
    <scope>NUCLEOTIDE SEQUENCE [LARGE SCALE GENOMIC DNA]</scope>
    <source>
        <strain evidence="4">DY20341</strain>
    </source>
</reference>
<keyword evidence="1" id="KW-1133">Transmembrane helix</keyword>